<dbReference type="Proteomes" id="UP000244384">
    <property type="component" value="Chromosome"/>
</dbReference>
<proteinExistence type="predicted"/>
<keyword evidence="2" id="KW-1185">Reference proteome</keyword>
<reference evidence="2" key="1">
    <citation type="submission" date="2018-01" db="EMBL/GenBank/DDBJ databases">
        <authorList>
            <person name="Li J."/>
        </authorList>
    </citation>
    <scope>NUCLEOTIDE SEQUENCE [LARGE SCALE GENOMIC DNA]</scope>
    <source>
        <strain evidence="2">592</strain>
    </source>
</reference>
<dbReference type="InterPro" id="IPR005471">
    <property type="entry name" value="Tscrpt_reg_IclR_N"/>
</dbReference>
<dbReference type="InterPro" id="IPR036388">
    <property type="entry name" value="WH-like_DNA-bd_sf"/>
</dbReference>
<name>A0A2S0WIK6_9ACTN</name>
<protein>
    <submittedName>
        <fullName evidence="1">Uncharacterized protein</fullName>
    </submittedName>
</protein>
<dbReference type="AlphaFoldDB" id="A0A2S0WIK6"/>
<dbReference type="KEGG" id="aez:C3E78_02400"/>
<evidence type="ECO:0000313" key="2">
    <source>
        <dbReference type="Proteomes" id="UP000244384"/>
    </source>
</evidence>
<dbReference type="GO" id="GO:0006355">
    <property type="term" value="P:regulation of DNA-templated transcription"/>
    <property type="evidence" value="ECO:0007669"/>
    <property type="project" value="InterPro"/>
</dbReference>
<dbReference type="Pfam" id="PF09339">
    <property type="entry name" value="HTH_IclR"/>
    <property type="match status" value="1"/>
</dbReference>
<dbReference type="OrthoDB" id="3338463at2"/>
<accession>A0A2S0WIK6</accession>
<dbReference type="Gene3D" id="1.10.10.10">
    <property type="entry name" value="Winged helix-like DNA-binding domain superfamily/Winged helix DNA-binding domain"/>
    <property type="match status" value="1"/>
</dbReference>
<dbReference type="GO" id="GO:0003677">
    <property type="term" value="F:DNA binding"/>
    <property type="evidence" value="ECO:0007669"/>
    <property type="project" value="InterPro"/>
</dbReference>
<organism evidence="1 2">
    <name type="scientific">Aeromicrobium chenweiae</name>
    <dbReference type="NCBI Taxonomy" id="2079793"/>
    <lineage>
        <taxon>Bacteria</taxon>
        <taxon>Bacillati</taxon>
        <taxon>Actinomycetota</taxon>
        <taxon>Actinomycetes</taxon>
        <taxon>Propionibacteriales</taxon>
        <taxon>Nocardioidaceae</taxon>
        <taxon>Aeromicrobium</taxon>
    </lineage>
</organism>
<gene>
    <name evidence="1" type="ORF">C3E78_02400</name>
</gene>
<accession>A0A5F2EU84</accession>
<evidence type="ECO:0000313" key="1">
    <source>
        <dbReference type="EMBL" id="AWB91163.1"/>
    </source>
</evidence>
<sequence length="353" mass="38069">MKTAFGCYREYGGWWVMAWQQVLADKDVTVAVVDADHVLLFDLANSVRNELPSRLIQSPAPLYPSRILKWANSPRTLLVVPTASEATVRAARSIGWDVVAEDGTVDVRLGSRHVASRATKDAERPQKRRQGPVPRSKFTLGRVLLAQQRPVSQSELARKAGVSQPTASRACAEFAARGFVGSGDGVAVTDWFAMARWWLSSYPGTGGPSSYWFGLEPIMTQVQAASKSLPGAVFSGSAAADLLTPWQRPDAVVAYTKSPALLEDAGFVPVSDPSAATLVVTAPADTSVWAHRPIERATNGELVALADPLQVAFDVLNGPDSGTRAEVADRLLQDLHGPLRSAWAKSWELDADR</sequence>
<dbReference type="EMBL" id="CP026952">
    <property type="protein sequence ID" value="AWB91163.1"/>
    <property type="molecule type" value="Genomic_DNA"/>
</dbReference>
<dbReference type="RefSeq" id="WP_108576809.1">
    <property type="nucleotide sequence ID" value="NZ_CP026952.1"/>
</dbReference>